<feature type="domain" description="Tyr recombinase" evidence="3">
    <location>
        <begin position="449"/>
        <end position="636"/>
    </location>
</feature>
<dbReference type="Pfam" id="PF00589">
    <property type="entry name" value="Phage_integrase"/>
    <property type="match status" value="1"/>
</dbReference>
<evidence type="ECO:0000313" key="5">
    <source>
        <dbReference type="Proteomes" id="UP000198634"/>
    </source>
</evidence>
<feature type="region of interest" description="Disordered" evidence="2">
    <location>
        <begin position="1"/>
        <end position="21"/>
    </location>
</feature>
<dbReference type="GO" id="GO:0006310">
    <property type="term" value="P:DNA recombination"/>
    <property type="evidence" value="ECO:0007669"/>
    <property type="project" value="UniProtKB-KW"/>
</dbReference>
<accession>A0A1H9F0G1</accession>
<keyword evidence="1" id="KW-0233">DNA recombination</keyword>
<gene>
    <name evidence="4" type="ORF">SAMN04488092_105244</name>
</gene>
<reference evidence="4 5" key="1">
    <citation type="submission" date="2016-10" db="EMBL/GenBank/DDBJ databases">
        <authorList>
            <person name="de Groot N.N."/>
        </authorList>
    </citation>
    <scope>NUCLEOTIDE SEQUENCE [LARGE SCALE GENOMIC DNA]</scope>
    <source>
        <strain evidence="4 5">DSM 22007</strain>
    </source>
</reference>
<dbReference type="Proteomes" id="UP000198634">
    <property type="component" value="Unassembled WGS sequence"/>
</dbReference>
<evidence type="ECO:0000259" key="3">
    <source>
        <dbReference type="PROSITE" id="PS51898"/>
    </source>
</evidence>
<keyword evidence="5" id="KW-1185">Reference proteome</keyword>
<dbReference type="Gene3D" id="1.10.443.10">
    <property type="entry name" value="Intergrase catalytic core"/>
    <property type="match status" value="1"/>
</dbReference>
<dbReference type="SUPFAM" id="SSF56349">
    <property type="entry name" value="DNA breaking-rejoining enzymes"/>
    <property type="match status" value="1"/>
</dbReference>
<dbReference type="InterPro" id="IPR002104">
    <property type="entry name" value="Integrase_catalytic"/>
</dbReference>
<dbReference type="CDD" id="cd00397">
    <property type="entry name" value="DNA_BRE_C"/>
    <property type="match status" value="1"/>
</dbReference>
<dbReference type="InterPro" id="IPR011010">
    <property type="entry name" value="DNA_brk_join_enz"/>
</dbReference>
<evidence type="ECO:0000313" key="4">
    <source>
        <dbReference type="EMBL" id="SEQ31470.1"/>
    </source>
</evidence>
<evidence type="ECO:0000256" key="1">
    <source>
        <dbReference type="ARBA" id="ARBA00023172"/>
    </source>
</evidence>
<dbReference type="OrthoDB" id="7363113at2"/>
<dbReference type="STRING" id="657014.SAMN04488092_105244"/>
<dbReference type="RefSeq" id="WP_090269685.1">
    <property type="nucleotide sequence ID" value="NZ_FOEP01000005.1"/>
</dbReference>
<protein>
    <submittedName>
        <fullName evidence="4">Phage integrase family protein</fullName>
    </submittedName>
</protein>
<dbReference type="EMBL" id="FOEP01000005">
    <property type="protein sequence ID" value="SEQ31470.1"/>
    <property type="molecule type" value="Genomic_DNA"/>
</dbReference>
<dbReference type="PROSITE" id="PS51898">
    <property type="entry name" value="TYR_RECOMBINASE"/>
    <property type="match status" value="1"/>
</dbReference>
<dbReference type="InterPro" id="IPR013762">
    <property type="entry name" value="Integrase-like_cat_sf"/>
</dbReference>
<sequence>MTHTDQTTPHAAVFSANTPPSTEAIALSPGSKLAHGNGQPADFQEVLDWTATNKPHDLQHLKVFLDKWGYGPAHLLTLSSDAPDSYPPAPSAYASLLDWFDASFPKSAKNIHPRLDLGVSLTRYRKVREGVRRSLRGSMGAFEARAERNALQDGWAEVLALLHPLTLNDGPLDKRSFSLLKTFADIARRAALEPWQLIEPMFDELQEAFINSNERELTKRAFRTLNEWNGLVDFGDLLPEEPIPALPARRMSYTLPDHMEARIEELVTIAATRVDINTSKVHNKVTQDTIKAYRAAMRYHLKLLPYCPPDPATAYDRPVANFENINDIDALFAPEHISATIRATEDREHLPSAVQASSALGYYKTIRLILERNADTFDPEIAAEISRRIKSSDYFKDAGRDEMPEHIQAWCRDLVNDLQKERRFHNLHRTFQAKAQKIMETALDRKNKFDPDQLDDNDRARLIRLGVCAGVCAIVLTGRPLRLRNAIWLRHRGRRANINPDNGWEFFIPAEEAKACVKIPELKPRIDRHGPAVLNWYLKFIRPLIDPQNKSIYLFPAIRTVGGRLNPSTFRTWFQSAANDAGVPMTFHRFRHGFASILVRMGEPMRNIADMLGNTEAICSKRYAFLDPDRSAQIAQDTMAKAADAAEITLRKKART</sequence>
<dbReference type="GO" id="GO:0015074">
    <property type="term" value="P:DNA integration"/>
    <property type="evidence" value="ECO:0007669"/>
    <property type="project" value="InterPro"/>
</dbReference>
<name>A0A1H9F0G1_9RHOB</name>
<dbReference type="GO" id="GO:0003677">
    <property type="term" value="F:DNA binding"/>
    <property type="evidence" value="ECO:0007669"/>
    <property type="project" value="InterPro"/>
</dbReference>
<evidence type="ECO:0000256" key="2">
    <source>
        <dbReference type="SAM" id="MobiDB-lite"/>
    </source>
</evidence>
<organism evidence="4 5">
    <name type="scientific">Thalassovita taeanensis</name>
    <dbReference type="NCBI Taxonomy" id="657014"/>
    <lineage>
        <taxon>Bacteria</taxon>
        <taxon>Pseudomonadati</taxon>
        <taxon>Pseudomonadota</taxon>
        <taxon>Alphaproteobacteria</taxon>
        <taxon>Rhodobacterales</taxon>
        <taxon>Roseobacteraceae</taxon>
        <taxon>Thalassovita</taxon>
    </lineage>
</organism>
<proteinExistence type="predicted"/>
<dbReference type="AlphaFoldDB" id="A0A1H9F0G1"/>